<dbReference type="GO" id="GO:0008443">
    <property type="term" value="F:phosphofructokinase activity"/>
    <property type="evidence" value="ECO:0007669"/>
    <property type="project" value="InterPro"/>
</dbReference>
<dbReference type="OrthoDB" id="85200at2157"/>
<dbReference type="PIRSF" id="PIRSF015883">
    <property type="entry name" value="ADP-Pfk_glckin"/>
    <property type="match status" value="1"/>
</dbReference>
<keyword evidence="1" id="KW-0963">Cytoplasm</keyword>
<dbReference type="InterPro" id="IPR011790">
    <property type="entry name" value="ADP_PFK_arc"/>
</dbReference>
<dbReference type="PANTHER" id="PTHR21208:SF1">
    <property type="entry name" value="ADP-DEPENDENT GLUCOKINASE"/>
    <property type="match status" value="1"/>
</dbReference>
<dbReference type="Gene3D" id="3.30.1110.20">
    <property type="match status" value="1"/>
</dbReference>
<dbReference type="KEGG" id="mvn:Mevan_0606"/>
<evidence type="ECO:0000256" key="2">
    <source>
        <dbReference type="ARBA" id="ARBA00022679"/>
    </source>
</evidence>
<evidence type="ECO:0000256" key="6">
    <source>
        <dbReference type="ARBA" id="ARBA00023152"/>
    </source>
</evidence>
<dbReference type="InterPro" id="IPR029056">
    <property type="entry name" value="Ribokinase-like"/>
</dbReference>
<evidence type="ECO:0000256" key="5">
    <source>
        <dbReference type="ARBA" id="ARBA00022842"/>
    </source>
</evidence>
<evidence type="ECO:0000256" key="4">
    <source>
        <dbReference type="ARBA" id="ARBA00022777"/>
    </source>
</evidence>
<dbReference type="GO" id="GO:0005737">
    <property type="term" value="C:cytoplasm"/>
    <property type="evidence" value="ECO:0007669"/>
    <property type="project" value="InterPro"/>
</dbReference>
<dbReference type="GeneID" id="5325454"/>
<dbReference type="PROSITE" id="PS51255">
    <property type="entry name" value="ADPK"/>
    <property type="match status" value="1"/>
</dbReference>
<gene>
    <name evidence="7" type="ordered locus">Mevan_0606</name>
</gene>
<dbReference type="EMBL" id="CP000742">
    <property type="protein sequence ID" value="ABR54512.1"/>
    <property type="molecule type" value="Genomic_DNA"/>
</dbReference>
<dbReference type="Gene3D" id="3.40.1190.20">
    <property type="match status" value="1"/>
</dbReference>
<keyword evidence="2 7" id="KW-0808">Transferase</keyword>
<dbReference type="GO" id="GO:0043844">
    <property type="term" value="F:ADP-specific phosphofructokinase activity"/>
    <property type="evidence" value="ECO:0007669"/>
    <property type="project" value="UniProtKB-EC"/>
</dbReference>
<evidence type="ECO:0000313" key="8">
    <source>
        <dbReference type="Proteomes" id="UP000001107"/>
    </source>
</evidence>
<dbReference type="EC" id="2.7.1.146" evidence="7"/>
<dbReference type="GO" id="GO:0006000">
    <property type="term" value="P:fructose metabolic process"/>
    <property type="evidence" value="ECO:0007669"/>
    <property type="project" value="InterPro"/>
</dbReference>
<dbReference type="InterPro" id="IPR007666">
    <property type="entry name" value="ADP_PFK/GK"/>
</dbReference>
<protein>
    <submittedName>
        <fullName evidence="7">ADP-specific phosphofructokinase</fullName>
        <ecNumber evidence="7">2.7.1.146</ecNumber>
    </submittedName>
</protein>
<keyword evidence="5" id="KW-0460">Magnesium</keyword>
<keyword evidence="6" id="KW-0324">Glycolysis</keyword>
<reference evidence="7" key="1">
    <citation type="submission" date="2007-06" db="EMBL/GenBank/DDBJ databases">
        <title>Complete sequence of Methanococcus vannielii SB.</title>
        <authorList>
            <consortium name="US DOE Joint Genome Institute"/>
            <person name="Copeland A."/>
            <person name="Lucas S."/>
            <person name="Lapidus A."/>
            <person name="Barry K."/>
            <person name="Glavina del Rio T."/>
            <person name="Dalin E."/>
            <person name="Tice H."/>
            <person name="Pitluck S."/>
            <person name="Chain P."/>
            <person name="Malfatti S."/>
            <person name="Shin M."/>
            <person name="Vergez L."/>
            <person name="Schmutz J."/>
            <person name="Larimer F."/>
            <person name="Land M."/>
            <person name="Hauser L."/>
            <person name="Kyrpides N."/>
            <person name="Anderson I."/>
            <person name="Sieprawska-Lupa M."/>
            <person name="Whitman W.B."/>
            <person name="Richardson P."/>
        </authorList>
    </citation>
    <scope>NUCLEOTIDE SEQUENCE [LARGE SCALE GENOMIC DNA]</scope>
    <source>
        <strain evidence="7">SB</strain>
    </source>
</reference>
<sequence length="465" mass="52614">MDEIYRHFEDFSNVSIFLAYNVNVDALKYLKYPKDVYGLIGDFNEEELISKIEEYPRVIENPLDFVSRLIHAMRSGKPVEVPIKNTPELDSYFNSMVYDEERIGGQVGIISNLLSILNLKKIIAYSPILSKKQSQMFNNSENLVFPTEFNGKLVLKKPIDSFGNDELKINRIFEYPENLSISLKNITVTSKRANRFIAASRPENLRIEVHENLKSHLSKIGKMVDCAILSGFQAIKQSYLDGKTSDYYLDNAIEDIKLLKSQNPDLKVHLEFASIQDIIIRKKIADYILPHVDCIGMDEAEIANIINSLGYSELSEGILKNSRLEDVIKASKILLEQYNLDGVQIHTLYYIMYICKKGGILSEESLEKTLEFATILASTKASLGEINTTKDLEVGLNTPYNKHGNLLKEIAKNISIQKEYEKYNIVLVPSRIVKNPKSTVGLGDTISSGAFVGYISELKKAKSKN</sequence>
<dbReference type="GO" id="GO:0006096">
    <property type="term" value="P:glycolytic process"/>
    <property type="evidence" value="ECO:0007669"/>
    <property type="project" value="UniProtKB-KW"/>
</dbReference>
<dbReference type="Proteomes" id="UP000001107">
    <property type="component" value="Chromosome"/>
</dbReference>
<evidence type="ECO:0000256" key="3">
    <source>
        <dbReference type="ARBA" id="ARBA00022723"/>
    </source>
</evidence>
<dbReference type="SUPFAM" id="SSF53613">
    <property type="entry name" value="Ribokinase-like"/>
    <property type="match status" value="1"/>
</dbReference>
<evidence type="ECO:0000256" key="1">
    <source>
        <dbReference type="ARBA" id="ARBA00022490"/>
    </source>
</evidence>
<dbReference type="STRING" id="406327.Mevan_0606"/>
<dbReference type="PANTHER" id="PTHR21208">
    <property type="entry name" value="ADP-DEPENDENT GLUCOKINASE"/>
    <property type="match status" value="1"/>
</dbReference>
<accession>A6UPU0</accession>
<keyword evidence="8" id="KW-1185">Reference proteome</keyword>
<dbReference type="Pfam" id="PF04587">
    <property type="entry name" value="ADP_PFK_GK"/>
    <property type="match status" value="1"/>
</dbReference>
<name>A6UPU0_METVS</name>
<dbReference type="RefSeq" id="WP_011972415.1">
    <property type="nucleotide sequence ID" value="NC_009634.1"/>
</dbReference>
<evidence type="ECO:0000313" key="7">
    <source>
        <dbReference type="EMBL" id="ABR54512.1"/>
    </source>
</evidence>
<organism evidence="7 8">
    <name type="scientific">Methanococcus vannielii (strain ATCC 35089 / DSM 1224 / JCM 13029 / OCM 148 / SB)</name>
    <dbReference type="NCBI Taxonomy" id="406327"/>
    <lineage>
        <taxon>Archaea</taxon>
        <taxon>Methanobacteriati</taxon>
        <taxon>Methanobacteriota</taxon>
        <taxon>Methanomada group</taxon>
        <taxon>Methanococci</taxon>
        <taxon>Methanococcales</taxon>
        <taxon>Methanococcaceae</taxon>
        <taxon>Methanococcus</taxon>
    </lineage>
</organism>
<keyword evidence="4" id="KW-0418">Kinase</keyword>
<dbReference type="GO" id="GO:0000287">
    <property type="term" value="F:magnesium ion binding"/>
    <property type="evidence" value="ECO:0007669"/>
    <property type="project" value="InterPro"/>
</dbReference>
<dbReference type="AlphaFoldDB" id="A6UPU0"/>
<dbReference type="InterPro" id="IPR015990">
    <property type="entry name" value="ADP_PFK/GK_arc"/>
</dbReference>
<dbReference type="eggNOG" id="arCOG03370">
    <property type="taxonomic scope" value="Archaea"/>
</dbReference>
<proteinExistence type="predicted"/>
<dbReference type="HOGENOM" id="CLU_046643_0_0_2"/>
<dbReference type="NCBIfam" id="TIGR02045">
    <property type="entry name" value="P_fruct_ADP"/>
    <property type="match status" value="1"/>
</dbReference>
<keyword evidence="3" id="KW-0479">Metal-binding</keyword>